<dbReference type="OrthoDB" id="416437at2759"/>
<keyword evidence="10" id="KW-1185">Reference proteome</keyword>
<dbReference type="EMBL" id="JAAAIN010000126">
    <property type="protein sequence ID" value="KAG0319858.1"/>
    <property type="molecule type" value="Genomic_DNA"/>
</dbReference>
<evidence type="ECO:0000256" key="2">
    <source>
        <dbReference type="ARBA" id="ARBA00022475"/>
    </source>
</evidence>
<proteinExistence type="predicted"/>
<evidence type="ECO:0000313" key="10">
    <source>
        <dbReference type="Proteomes" id="UP000823405"/>
    </source>
</evidence>
<dbReference type="GO" id="GO:0005886">
    <property type="term" value="C:plasma membrane"/>
    <property type="evidence" value="ECO:0007669"/>
    <property type="project" value="UniProtKB-SubCell"/>
</dbReference>
<evidence type="ECO:0000256" key="1">
    <source>
        <dbReference type="ARBA" id="ARBA00004651"/>
    </source>
</evidence>
<feature type="domain" description="Type IV secretion system coupling protein TraD DNA-binding" evidence="8">
    <location>
        <begin position="379"/>
        <end position="761"/>
    </location>
</feature>
<dbReference type="SUPFAM" id="SSF52540">
    <property type="entry name" value="P-loop containing nucleoside triphosphate hydrolases"/>
    <property type="match status" value="3"/>
</dbReference>
<dbReference type="InterPro" id="IPR014862">
    <property type="entry name" value="TrwC"/>
</dbReference>
<comment type="subcellular location">
    <subcellularLocation>
        <location evidence="1">Cell membrane</location>
        <topology evidence="1">Multi-pass membrane protein</topology>
    </subcellularLocation>
</comment>
<dbReference type="NCBIfam" id="TIGR02686">
    <property type="entry name" value="relax_trwC"/>
    <property type="match status" value="1"/>
</dbReference>
<keyword evidence="5 6" id="KW-0472">Membrane</keyword>
<evidence type="ECO:0000256" key="3">
    <source>
        <dbReference type="ARBA" id="ARBA00022692"/>
    </source>
</evidence>
<dbReference type="InterPro" id="IPR014059">
    <property type="entry name" value="TraI/TrwC_relax"/>
</dbReference>
<dbReference type="InterPro" id="IPR027417">
    <property type="entry name" value="P-loop_NTPase"/>
</dbReference>
<dbReference type="InterPro" id="IPR019476">
    <property type="entry name" value="T4SS_TraD_DNA-bd"/>
</dbReference>
<feature type="transmembrane region" description="Helical" evidence="6">
    <location>
        <begin position="328"/>
        <end position="346"/>
    </location>
</feature>
<organism evidence="9 10">
    <name type="scientific">Linnemannia gamsii</name>
    <dbReference type="NCBI Taxonomy" id="64522"/>
    <lineage>
        <taxon>Eukaryota</taxon>
        <taxon>Fungi</taxon>
        <taxon>Fungi incertae sedis</taxon>
        <taxon>Mucoromycota</taxon>
        <taxon>Mortierellomycotina</taxon>
        <taxon>Mortierellomycetes</taxon>
        <taxon>Mortierellales</taxon>
        <taxon>Mortierellaceae</taxon>
        <taxon>Linnemannia</taxon>
    </lineage>
</organism>
<dbReference type="Pfam" id="PF13604">
    <property type="entry name" value="AAA_30"/>
    <property type="match status" value="2"/>
</dbReference>
<dbReference type="Pfam" id="PF08751">
    <property type="entry name" value="TrwC"/>
    <property type="match status" value="1"/>
</dbReference>
<evidence type="ECO:0000259" key="7">
    <source>
        <dbReference type="Pfam" id="PF08751"/>
    </source>
</evidence>
<dbReference type="Gene3D" id="2.30.30.940">
    <property type="match status" value="1"/>
</dbReference>
<dbReference type="CDD" id="cd01127">
    <property type="entry name" value="TrwB_TraG_TraD_VirD4"/>
    <property type="match status" value="1"/>
</dbReference>
<protein>
    <submittedName>
        <fullName evidence="9">Uncharacterized protein</fullName>
    </submittedName>
</protein>
<dbReference type="PANTHER" id="PTHR37937:SF1">
    <property type="entry name" value="CONJUGATIVE TRANSFER: DNA TRANSPORT"/>
    <property type="match status" value="1"/>
</dbReference>
<evidence type="ECO:0000259" key="8">
    <source>
        <dbReference type="Pfam" id="PF10412"/>
    </source>
</evidence>
<name>A0A9P6RKL3_9FUNG</name>
<dbReference type="Gene3D" id="3.40.50.300">
    <property type="entry name" value="P-loop containing nucleotide triphosphate hydrolases"/>
    <property type="match status" value="5"/>
</dbReference>
<dbReference type="Pfam" id="PF10412">
    <property type="entry name" value="TrwB_AAD_bind"/>
    <property type="match status" value="1"/>
</dbReference>
<dbReference type="PANTHER" id="PTHR37937">
    <property type="entry name" value="CONJUGATIVE TRANSFER: DNA TRANSPORT"/>
    <property type="match status" value="1"/>
</dbReference>
<sequence length="2073" mass="231082">MSEKLEQHSTRFNKDEIEQLREMARQRKISVAALIRGFVLEGMRNESLHREVIEHEFEYLRREVILIKGLACAAIASSLHLGTQLLERNDGESDDVYVKRKKTFLDSSLQSAFRLGNQALRPGRYRVDCTAFIHRETQVIYYLYGYTRQGDDSVSATDIVVIYPDGTTGAIDFMLYADGEWRNSYGLAARSLAELLPAELKMARLVEIFELDDRALLYTRVMLEFHALRLAFIVGAIPVLLLPTIWWFWHATPTEYDLVKIDIVSRYVDSGTPRRWYIRNTYGDRCVVVAKVGDATRTDILTPPQLKVALGAKWGTVDIFYAVIHRSIWLAPAVAICMWAFMYWYGRRSQRNRRIRGAQEIVSAKELSARVKSDGASPYTFVGVRLPARAPMRGILAMGAQGSGKSLAIHDLMRQVFARKKKCIIYDQSGEFFRAYFRPGKDCFFNPALLGSVPWSIFSELKYTYDSNTLARAFLPLKEGIGSGQNAFFEDAARALFSVILLRLAQRGAKHTADIARAFLEMPEDEMEYLIEKSVASSAVGGDSKGQRQGVISSIAIYLDGIAAVQPGTWSITDFIESDDDARLFLLNTDDTCAMFEPLYRLMLSISFSVIAARQEIVHEDRYWYFGDEIHSIGDIKLDEQLATKRKNGICIVGGIQSESQFLSLMGKNRGETVMNGFNTILQLRMNEIEMLNRAAQRIGESEVEDVTINQQLGVAAWRDGASLQFIDKSKKQVLASDIGELGECQGFLRIAGPYPVARVAYGHWLRRRLFGLLPARIAQFAERQANPQRNPDFRITPVDDTESEADILAKVSADAFARKQAVQAETAHEFGVTGVKMEGAEEGHAPLDAAPLVSSVIGPPGKAVSRLNSDIRGYALEQVKNNASALGVRDLRLAATPLEITATFVLFSQFGDNQYPDFRVVTADHLGRERERIVSRDHYQHRSVISLKTIQGNGGVSDAVKYHDKAFANDGRAHSDNYYANEQARATWGGAGAVMLGISGQTVTRDAFADALCGKLVNPLSGETQDLGKGVKDRRHGYDLTTSPSKSVSVMALVGGDERIIEAHREATAAAMQWLEKYAAIARVRNHGKAERINTGNLLYATVVHHTNRTEEPQLHSHNVVMSATYDVRNKQWRSLTNDQLMQLRRTADRVYQHTLSAKLKDLGYQLEYNDNSFEIAGFSKEHLAAFSKRSAAIDDKLREWGGDPENASYEQRQSATLATRQAKQESTMEVLRERWEHEAQSVGLDLLAIRQSADRAASQMLERSQELCEKEAAKAVAWADKHLSEREQAFARVELSEAALKFLRGTTVGVDTLEVAIDRYLERGILVQHEERELFTTHRAKTAEQTLACVITEGKGKGRTIVSSMAAFDAAVRVFEQKKSEASGKPFKLTHEQVTAAQNLLLHPDQVQGIQGDAGTGKTAALEFVREVAEARGWRVQGMATSASAAKELEASSGIQSETVAMFQAKHAEQIAHLTDKIADLKAAIAREYVLASGTNRIDQHRLHAESSGQKALYTFDHQRGDVYKTADTLRNAVGLYLLNLSKNAKPTQTASALRNEVASRWSGVLSKVDALARKTAGNLGNCLVSYQPVGLTETVNARAALAAKEVAYSDLVTSLSRTEAELVNIRRTGNVYGAPTLLIMDEASLTSASDMARVASFGASFGARMVLQGDIKQHESVAAGRTFWQAQHLGMNTSYLVETRRFDHATPQTKESLARIGGQRFAEAVAALDRVEVASSKLAETVGLWYVQSLKELSDRGVENPSVGVVALTNRDRKSINEKIHQALQKDGKVSLQDFLKQHLDNPKLTEAEQRFVEILREYRVNALVFSKTYKEISVQKGDLVRVISLDVANNKITAETEQGKRIIFDPQRQDWFKPYVMERRFYSVGDSIQARAVIKLNEEQQLAGLKKIANGSRGIIVSIDVDKAAIEWKEPGKPRTTLTNEQLRWIDHAYARTSYIAQGGTSHRELFAVSEVGARIVDRQAIYVALSRAKDNTVLITSDFKTLVKNADEYRPKTMALGETELQVAREAITERVAFTRSIRQTHHADSERELKLPEVTLSIEKTNPELQR</sequence>
<comment type="caution">
    <text evidence="9">The sequence shown here is derived from an EMBL/GenBank/DDBJ whole genome shotgun (WGS) entry which is preliminary data.</text>
</comment>
<evidence type="ECO:0000256" key="5">
    <source>
        <dbReference type="ARBA" id="ARBA00023136"/>
    </source>
</evidence>
<evidence type="ECO:0000256" key="6">
    <source>
        <dbReference type="SAM" id="Phobius"/>
    </source>
</evidence>
<keyword evidence="4 6" id="KW-1133">Transmembrane helix</keyword>
<gene>
    <name evidence="9" type="ORF">BGZ97_001282</name>
</gene>
<reference evidence="9" key="1">
    <citation type="journal article" date="2020" name="Fungal Divers.">
        <title>Resolving the Mortierellaceae phylogeny through synthesis of multi-gene phylogenetics and phylogenomics.</title>
        <authorList>
            <person name="Vandepol N."/>
            <person name="Liber J."/>
            <person name="Desiro A."/>
            <person name="Na H."/>
            <person name="Kennedy M."/>
            <person name="Barry K."/>
            <person name="Grigoriev I.V."/>
            <person name="Miller A.N."/>
            <person name="O'Donnell K."/>
            <person name="Stajich J.E."/>
            <person name="Bonito G."/>
        </authorList>
    </citation>
    <scope>NUCLEOTIDE SEQUENCE</scope>
    <source>
        <strain evidence="9">NVP60</strain>
    </source>
</reference>
<keyword evidence="2" id="KW-1003">Cell membrane</keyword>
<evidence type="ECO:0000256" key="4">
    <source>
        <dbReference type="ARBA" id="ARBA00022989"/>
    </source>
</evidence>
<evidence type="ECO:0000313" key="9">
    <source>
        <dbReference type="EMBL" id="KAG0319858.1"/>
    </source>
</evidence>
<dbReference type="NCBIfam" id="NF041492">
    <property type="entry name" value="MobF"/>
    <property type="match status" value="1"/>
</dbReference>
<dbReference type="Proteomes" id="UP000823405">
    <property type="component" value="Unassembled WGS sequence"/>
</dbReference>
<keyword evidence="3 6" id="KW-0812">Transmembrane</keyword>
<dbReference type="InterPro" id="IPR051539">
    <property type="entry name" value="T4SS-coupling_protein"/>
</dbReference>
<feature type="domain" description="TrwC relaxase" evidence="7">
    <location>
        <begin position="959"/>
        <end position="1243"/>
    </location>
</feature>
<feature type="transmembrane region" description="Helical" evidence="6">
    <location>
        <begin position="230"/>
        <end position="249"/>
    </location>
</feature>
<dbReference type="SUPFAM" id="SSF55464">
    <property type="entry name" value="Origin of replication-binding domain, RBD-like"/>
    <property type="match status" value="1"/>
</dbReference>
<accession>A0A9P6RKL3</accession>